<evidence type="ECO:0000256" key="6">
    <source>
        <dbReference type="ARBA" id="ARBA00023170"/>
    </source>
</evidence>
<evidence type="ECO:0000256" key="7">
    <source>
        <dbReference type="ARBA" id="ARBA00023180"/>
    </source>
</evidence>
<feature type="transmembrane region" description="Helical" evidence="11">
    <location>
        <begin position="112"/>
        <end position="134"/>
    </location>
</feature>
<feature type="region of interest" description="Disordered" evidence="10">
    <location>
        <begin position="311"/>
        <end position="345"/>
    </location>
</feature>
<dbReference type="InterPro" id="IPR000276">
    <property type="entry name" value="GPCR_Rhodpsn"/>
</dbReference>
<evidence type="ECO:0000256" key="5">
    <source>
        <dbReference type="ARBA" id="ARBA00023136"/>
    </source>
</evidence>
<evidence type="ECO:0000256" key="11">
    <source>
        <dbReference type="SAM" id="Phobius"/>
    </source>
</evidence>
<name>A0ABR3N3J1_9TELE</name>
<dbReference type="CDD" id="cd14982">
    <property type="entry name" value="7tmA_purinoceptor-like"/>
    <property type="match status" value="1"/>
</dbReference>
<comment type="subcellular location">
    <subcellularLocation>
        <location evidence="1">Membrane</location>
        <topology evidence="1">Multi-pass membrane protein</topology>
    </subcellularLocation>
</comment>
<proteinExistence type="inferred from homology"/>
<dbReference type="PANTHER" id="PTHR24232:SF112">
    <property type="entry name" value="LYSOPHOSPHATIDIC ACID RECEPTOR 6-LIKE"/>
    <property type="match status" value="1"/>
</dbReference>
<gene>
    <name evidence="13" type="ORF">QQF64_030531</name>
</gene>
<keyword evidence="3 11" id="KW-1133">Transmembrane helix</keyword>
<evidence type="ECO:0000256" key="2">
    <source>
        <dbReference type="ARBA" id="ARBA00022692"/>
    </source>
</evidence>
<evidence type="ECO:0000256" key="8">
    <source>
        <dbReference type="ARBA" id="ARBA00023224"/>
    </source>
</evidence>
<feature type="transmembrane region" description="Helical" evidence="11">
    <location>
        <begin position="240"/>
        <end position="264"/>
    </location>
</feature>
<dbReference type="Gene3D" id="1.20.1070.10">
    <property type="entry name" value="Rhodopsin 7-helix transmembrane proteins"/>
    <property type="match status" value="1"/>
</dbReference>
<evidence type="ECO:0000256" key="1">
    <source>
        <dbReference type="ARBA" id="ARBA00004141"/>
    </source>
</evidence>
<dbReference type="Proteomes" id="UP001558613">
    <property type="component" value="Unassembled WGS sequence"/>
</dbReference>
<feature type="region of interest" description="Disordered" evidence="10">
    <location>
        <begin position="1"/>
        <end position="35"/>
    </location>
</feature>
<feature type="compositionally biased region" description="Polar residues" evidence="10">
    <location>
        <begin position="331"/>
        <end position="345"/>
    </location>
</feature>
<organism evidence="13 14">
    <name type="scientific">Cirrhinus molitorella</name>
    <name type="common">mud carp</name>
    <dbReference type="NCBI Taxonomy" id="172907"/>
    <lineage>
        <taxon>Eukaryota</taxon>
        <taxon>Metazoa</taxon>
        <taxon>Chordata</taxon>
        <taxon>Craniata</taxon>
        <taxon>Vertebrata</taxon>
        <taxon>Euteleostomi</taxon>
        <taxon>Actinopterygii</taxon>
        <taxon>Neopterygii</taxon>
        <taxon>Teleostei</taxon>
        <taxon>Ostariophysi</taxon>
        <taxon>Cypriniformes</taxon>
        <taxon>Cyprinidae</taxon>
        <taxon>Labeoninae</taxon>
        <taxon>Labeonini</taxon>
        <taxon>Cirrhinus</taxon>
    </lineage>
</organism>
<dbReference type="EMBL" id="JAYMGO010000007">
    <property type="protein sequence ID" value="KAL1271515.1"/>
    <property type="molecule type" value="Genomic_DNA"/>
</dbReference>
<evidence type="ECO:0000313" key="13">
    <source>
        <dbReference type="EMBL" id="KAL1271515.1"/>
    </source>
</evidence>
<evidence type="ECO:0000313" key="14">
    <source>
        <dbReference type="Proteomes" id="UP001558613"/>
    </source>
</evidence>
<feature type="transmembrane region" description="Helical" evidence="11">
    <location>
        <begin position="276"/>
        <end position="294"/>
    </location>
</feature>
<feature type="compositionally biased region" description="Polar residues" evidence="10">
    <location>
        <begin position="17"/>
        <end position="27"/>
    </location>
</feature>
<protein>
    <recommendedName>
        <fullName evidence="12">G-protein coupled receptors family 1 profile domain-containing protein</fullName>
    </recommendedName>
</protein>
<evidence type="ECO:0000256" key="3">
    <source>
        <dbReference type="ARBA" id="ARBA00022989"/>
    </source>
</evidence>
<sequence>MRLQHKSRLGSRASVPTKESNSHLQQTDIEDSKQDKSKQQRCQILKILHVQIQNKSGFLLSRSHTTVYMINLAFADIILVCTLPVRIYFHGGLGLPNKRICEFTGLILLSNMYSSIFLLMCISFDRCIAVCYPLSSRVREGRKKAWCVCLGIWILTITTSLPIYIQQKENSTSITNDTCFGGIPQHATQQATLVSTLTVGFGIPLTVMIVSSWGLIRAISKSTAVQTSDLVDGGRIKRMIITNLAIFLLCFLPYHVMLLLIYAYEHSCPLLTAYRYSLMIACLNAMLDPVAYYFTTETFRKKMEVEAVRKTQHMNSHSSDGNSRSRAPLTSGGSTQFVRSKSTLM</sequence>
<keyword evidence="2 9" id="KW-0812">Transmembrane</keyword>
<accession>A0ABR3N3J1</accession>
<evidence type="ECO:0000256" key="9">
    <source>
        <dbReference type="RuleBase" id="RU000688"/>
    </source>
</evidence>
<evidence type="ECO:0000256" key="10">
    <source>
        <dbReference type="SAM" id="MobiDB-lite"/>
    </source>
</evidence>
<dbReference type="InterPro" id="IPR017452">
    <property type="entry name" value="GPCR_Rhodpsn_7TM"/>
</dbReference>
<keyword evidence="6 9" id="KW-0675">Receptor</keyword>
<keyword evidence="4 9" id="KW-0297">G-protein coupled receptor</keyword>
<feature type="transmembrane region" description="Helical" evidence="11">
    <location>
        <begin position="199"/>
        <end position="219"/>
    </location>
</feature>
<dbReference type="PRINTS" id="PR00237">
    <property type="entry name" value="GPCRRHODOPSN"/>
</dbReference>
<evidence type="ECO:0000256" key="4">
    <source>
        <dbReference type="ARBA" id="ARBA00023040"/>
    </source>
</evidence>
<comment type="similarity">
    <text evidence="9">Belongs to the G-protein coupled receptor 1 family.</text>
</comment>
<dbReference type="Pfam" id="PF00001">
    <property type="entry name" value="7tm_1"/>
    <property type="match status" value="1"/>
</dbReference>
<feature type="domain" description="G-protein coupled receptors family 1 profile" evidence="12">
    <location>
        <begin position="45"/>
        <end position="292"/>
    </location>
</feature>
<feature type="compositionally biased region" description="Polar residues" evidence="10">
    <location>
        <begin position="313"/>
        <end position="325"/>
    </location>
</feature>
<dbReference type="PROSITE" id="PS00237">
    <property type="entry name" value="G_PROTEIN_RECEP_F1_1"/>
    <property type="match status" value="1"/>
</dbReference>
<keyword evidence="5 11" id="KW-0472">Membrane</keyword>
<comment type="caution">
    <text evidence="13">The sequence shown here is derived from an EMBL/GenBank/DDBJ whole genome shotgun (WGS) entry which is preliminary data.</text>
</comment>
<dbReference type="SUPFAM" id="SSF81321">
    <property type="entry name" value="Family A G protein-coupled receptor-like"/>
    <property type="match status" value="1"/>
</dbReference>
<feature type="transmembrane region" description="Helical" evidence="11">
    <location>
        <begin position="68"/>
        <end position="89"/>
    </location>
</feature>
<keyword evidence="8 9" id="KW-0807">Transducer</keyword>
<dbReference type="PROSITE" id="PS50262">
    <property type="entry name" value="G_PROTEIN_RECEP_F1_2"/>
    <property type="match status" value="1"/>
</dbReference>
<keyword evidence="7" id="KW-0325">Glycoprotein</keyword>
<keyword evidence="14" id="KW-1185">Reference proteome</keyword>
<dbReference type="PANTHER" id="PTHR24232">
    <property type="entry name" value="G-PROTEIN COUPLED RECEPTOR"/>
    <property type="match status" value="1"/>
</dbReference>
<evidence type="ECO:0000259" key="12">
    <source>
        <dbReference type="PROSITE" id="PS50262"/>
    </source>
</evidence>
<feature type="transmembrane region" description="Helical" evidence="11">
    <location>
        <begin position="146"/>
        <end position="165"/>
    </location>
</feature>
<reference evidence="13 14" key="1">
    <citation type="submission" date="2023-09" db="EMBL/GenBank/DDBJ databases">
        <authorList>
            <person name="Wang M."/>
        </authorList>
    </citation>
    <scope>NUCLEOTIDE SEQUENCE [LARGE SCALE GENOMIC DNA]</scope>
    <source>
        <strain evidence="13">GT-2023</strain>
        <tissue evidence="13">Liver</tissue>
    </source>
</reference>